<dbReference type="Proteomes" id="UP000475214">
    <property type="component" value="Unassembled WGS sequence"/>
</dbReference>
<protein>
    <submittedName>
        <fullName evidence="1">Uncharacterized protein</fullName>
    </submittedName>
</protein>
<reference evidence="1 2" key="1">
    <citation type="submission" date="2020-02" db="EMBL/GenBank/DDBJ databases">
        <authorList>
            <person name="Li X.-J."/>
            <person name="Han X.-M."/>
        </authorList>
    </citation>
    <scope>NUCLEOTIDE SEQUENCE [LARGE SCALE GENOMIC DNA]</scope>
    <source>
        <strain evidence="1 2">CCTCC AB 2017055</strain>
    </source>
</reference>
<dbReference type="AlphaFoldDB" id="A0A6L9S644"/>
<dbReference type="InterPro" id="IPR046000">
    <property type="entry name" value="DUF5956"/>
</dbReference>
<organism evidence="1 2">
    <name type="scientific">Phytoactinopolyspora halotolerans</name>
    <dbReference type="NCBI Taxonomy" id="1981512"/>
    <lineage>
        <taxon>Bacteria</taxon>
        <taxon>Bacillati</taxon>
        <taxon>Actinomycetota</taxon>
        <taxon>Actinomycetes</taxon>
        <taxon>Jiangellales</taxon>
        <taxon>Jiangellaceae</taxon>
        <taxon>Phytoactinopolyspora</taxon>
    </lineage>
</organism>
<accession>A0A6L9S644</accession>
<proteinExistence type="predicted"/>
<keyword evidence="2" id="KW-1185">Reference proteome</keyword>
<comment type="caution">
    <text evidence="1">The sequence shown here is derived from an EMBL/GenBank/DDBJ whole genome shotgun (WGS) entry which is preliminary data.</text>
</comment>
<gene>
    <name evidence="1" type="ORF">G1H10_07390</name>
</gene>
<evidence type="ECO:0000313" key="1">
    <source>
        <dbReference type="EMBL" id="NED99991.1"/>
    </source>
</evidence>
<name>A0A6L9S644_9ACTN</name>
<dbReference type="EMBL" id="JAAGOA010000004">
    <property type="protein sequence ID" value="NED99991.1"/>
    <property type="molecule type" value="Genomic_DNA"/>
</dbReference>
<sequence length="94" mass="10775">MDIDGNVISKRVTSWTDEDYAVEEEDSNVALADAGLPARPPDRTWYLRSPSGVEQLDDVLRRLIDDADANSIEPWCNSEFVAFVSRRLRETYPW</sequence>
<evidence type="ECO:0000313" key="2">
    <source>
        <dbReference type="Proteomes" id="UP000475214"/>
    </source>
</evidence>
<dbReference type="Pfam" id="PF19381">
    <property type="entry name" value="DUF5956"/>
    <property type="match status" value="1"/>
</dbReference>